<dbReference type="EMBL" id="QZAB01000299">
    <property type="protein sequence ID" value="RQD85448.1"/>
    <property type="molecule type" value="Genomic_DNA"/>
</dbReference>
<dbReference type="Gene3D" id="3.40.50.10630">
    <property type="entry name" value="Uracil-DNA glycosylase-like"/>
    <property type="match status" value="1"/>
</dbReference>
<comment type="caution">
    <text evidence="3">The sequence shown here is derived from an EMBL/GenBank/DDBJ whole genome shotgun (WGS) entry which is preliminary data.</text>
</comment>
<accession>A0A3R7WEN7</accession>
<dbReference type="GO" id="GO:0008033">
    <property type="term" value="P:tRNA processing"/>
    <property type="evidence" value="ECO:0007669"/>
    <property type="project" value="UniProtKB-KW"/>
</dbReference>
<gene>
    <name evidence="3" type="ORF">D5R95_04660</name>
</gene>
<evidence type="ECO:0000259" key="2">
    <source>
        <dbReference type="Pfam" id="PF17884"/>
    </source>
</evidence>
<reference evidence="3 4" key="1">
    <citation type="submission" date="2018-08" db="EMBL/GenBank/DDBJ databases">
        <title>The metabolism and importance of syntrophic acetate oxidation coupled to methane or sulfide production in haloalkaline environments.</title>
        <authorList>
            <person name="Timmers P.H.A."/>
            <person name="Vavourakis C.D."/>
            <person name="Sorokin D.Y."/>
            <person name="Sinninghe Damste J.S."/>
            <person name="Muyzer G."/>
            <person name="Stams A.J.M."/>
            <person name="Plugge C.M."/>
        </authorList>
    </citation>
    <scope>NUCLEOTIDE SEQUENCE [LARGE SCALE GENOMIC DNA]</scope>
    <source>
        <strain evidence="3">MSAO_Arc3</strain>
    </source>
</reference>
<protein>
    <submittedName>
        <fullName evidence="3">Queuine tRNA-ribosyltransferase containing PUA domain protein</fullName>
    </submittedName>
</protein>
<organism evidence="3 4">
    <name type="scientific">Methanosalsum natronophilum</name>
    <dbReference type="NCBI Taxonomy" id="768733"/>
    <lineage>
        <taxon>Archaea</taxon>
        <taxon>Methanobacteriati</taxon>
        <taxon>Methanobacteriota</taxon>
        <taxon>Stenosarchaea group</taxon>
        <taxon>Methanomicrobia</taxon>
        <taxon>Methanosarcinales</taxon>
        <taxon>Methanosarcinaceae</taxon>
        <taxon>Methanosalsum</taxon>
    </lineage>
</organism>
<dbReference type="SUPFAM" id="SSF52141">
    <property type="entry name" value="Uracil-DNA glycosylase-like"/>
    <property type="match status" value="1"/>
</dbReference>
<dbReference type="InterPro" id="IPR040777">
    <property type="entry name" value="DUF5591"/>
</dbReference>
<keyword evidence="1" id="KW-0819">tRNA processing</keyword>
<dbReference type="AlphaFoldDB" id="A0A3R7WEN7"/>
<dbReference type="GO" id="GO:0016740">
    <property type="term" value="F:transferase activity"/>
    <property type="evidence" value="ECO:0007669"/>
    <property type="project" value="UniProtKB-KW"/>
</dbReference>
<evidence type="ECO:0000313" key="4">
    <source>
        <dbReference type="Proteomes" id="UP000284763"/>
    </source>
</evidence>
<proteinExistence type="predicted"/>
<dbReference type="InterPro" id="IPR036895">
    <property type="entry name" value="Uracil-DNA_glycosylase-like_sf"/>
</dbReference>
<dbReference type="Proteomes" id="UP000284763">
    <property type="component" value="Unassembled WGS sequence"/>
</dbReference>
<keyword evidence="3" id="KW-0808">Transferase</keyword>
<dbReference type="Pfam" id="PF17884">
    <property type="entry name" value="DUF5591"/>
    <property type="match status" value="1"/>
</dbReference>
<feature type="domain" description="DUF5591" evidence="2">
    <location>
        <begin position="31"/>
        <end position="171"/>
    </location>
</feature>
<name>A0A3R7WEN7_9EURY</name>
<evidence type="ECO:0000313" key="3">
    <source>
        <dbReference type="EMBL" id="RQD85448.1"/>
    </source>
</evidence>
<evidence type="ECO:0000256" key="1">
    <source>
        <dbReference type="ARBA" id="ARBA00022694"/>
    </source>
</evidence>
<sequence length="227" mass="26695">MTPIIPEHERSDEPLDTEQIIYHPDMKKANDWILNEYEPPHRDYCIFVPCSKKKPYHTSPSHKMYDRIIFEILNPSDVHIVTFGTCGVTPRELDTEYPFTDYKFMMGRCNVAKIKRDFIKMESERLATYLDKTRSHYKYRVAYCLGDFRKAMDIAVKKVDIDVDICPDEKTLEQNIQPDKSFIYGSLSRRPYLQDLADVLSKLSGKPKRKVGVDENHSINDTDWYLL</sequence>